<evidence type="ECO:0000256" key="3">
    <source>
        <dbReference type="ARBA" id="ARBA00022723"/>
    </source>
</evidence>
<reference evidence="8" key="1">
    <citation type="submission" date="2021-06" db="EMBL/GenBank/DDBJ databases">
        <authorList>
            <consortium name="Wellcome Sanger Institute Data Sharing"/>
        </authorList>
    </citation>
    <scope>NUCLEOTIDE SEQUENCE [LARGE SCALE GENOMIC DNA]</scope>
</reference>
<dbReference type="InterPro" id="IPR018247">
    <property type="entry name" value="EF_Hand_1_Ca_BS"/>
</dbReference>
<keyword evidence="9" id="KW-1185">Reference proteome</keyword>
<evidence type="ECO:0000256" key="5">
    <source>
        <dbReference type="ARBA" id="ARBA00022837"/>
    </source>
</evidence>
<dbReference type="PANTHER" id="PTHR23048">
    <property type="entry name" value="MYOSIN LIGHT CHAIN 1, 3"/>
    <property type="match status" value="1"/>
</dbReference>
<dbReference type="PANTHER" id="PTHR23048:SF0">
    <property type="entry name" value="CALMODULIN LIKE 3"/>
    <property type="match status" value="1"/>
</dbReference>
<dbReference type="GO" id="GO:0005509">
    <property type="term" value="F:calcium ion binding"/>
    <property type="evidence" value="ECO:0007669"/>
    <property type="project" value="InterPro"/>
</dbReference>
<keyword evidence="3" id="KW-0479">Metal-binding</keyword>
<evidence type="ECO:0000313" key="9">
    <source>
        <dbReference type="Proteomes" id="UP000694620"/>
    </source>
</evidence>
<sequence>MAGQLTPQQIAEIKEAFSLFDRDGDGTITTRELGTVIRSLGQTATDQVLQDMVNEVDVDGKGTIEKDILVTSKIEWAFASTIVLFFG</sequence>
<evidence type="ECO:0000256" key="6">
    <source>
        <dbReference type="ARBA" id="ARBA00037485"/>
    </source>
</evidence>
<evidence type="ECO:0000256" key="4">
    <source>
        <dbReference type="ARBA" id="ARBA00022737"/>
    </source>
</evidence>
<name>A0A8C4SUL1_ERPCA</name>
<dbReference type="InterPro" id="IPR011992">
    <property type="entry name" value="EF-hand-dom_pair"/>
</dbReference>
<dbReference type="InterPro" id="IPR002048">
    <property type="entry name" value="EF_hand_dom"/>
</dbReference>
<protein>
    <recommendedName>
        <fullName evidence="7">EF-hand domain-containing protein</fullName>
    </recommendedName>
</protein>
<evidence type="ECO:0000256" key="2">
    <source>
        <dbReference type="ARBA" id="ARBA00022481"/>
    </source>
</evidence>
<accession>A0A8C4SUL1</accession>
<dbReference type="GeneTree" id="ENSGT00940000166676"/>
<dbReference type="AlphaFoldDB" id="A0A8C4SUL1"/>
<dbReference type="Pfam" id="PF13499">
    <property type="entry name" value="EF-hand_7"/>
    <property type="match status" value="1"/>
</dbReference>
<dbReference type="PROSITE" id="PS50222">
    <property type="entry name" value="EF_HAND_2"/>
    <property type="match status" value="1"/>
</dbReference>
<dbReference type="CDD" id="cd00051">
    <property type="entry name" value="EFh"/>
    <property type="match status" value="1"/>
</dbReference>
<keyword evidence="4" id="KW-0677">Repeat</keyword>
<keyword evidence="5" id="KW-0106">Calcium</keyword>
<evidence type="ECO:0000256" key="1">
    <source>
        <dbReference type="ARBA" id="ARBA00009763"/>
    </source>
</evidence>
<comment type="similarity">
    <text evidence="1">Belongs to the calmodulin family.</text>
</comment>
<evidence type="ECO:0000313" key="8">
    <source>
        <dbReference type="Ensembl" id="ENSECRP00000021632.1"/>
    </source>
</evidence>
<reference evidence="8" key="3">
    <citation type="submission" date="2025-09" db="UniProtKB">
        <authorList>
            <consortium name="Ensembl"/>
        </authorList>
    </citation>
    <scope>IDENTIFICATION</scope>
</reference>
<evidence type="ECO:0000259" key="7">
    <source>
        <dbReference type="PROSITE" id="PS50222"/>
    </source>
</evidence>
<dbReference type="Ensembl" id="ENSECRT00000022099.1">
    <property type="protein sequence ID" value="ENSECRP00000021632.1"/>
    <property type="gene ID" value="ENSECRG00000014585.1"/>
</dbReference>
<dbReference type="Gene3D" id="1.10.238.10">
    <property type="entry name" value="EF-hand"/>
    <property type="match status" value="1"/>
</dbReference>
<dbReference type="InterPro" id="IPR050230">
    <property type="entry name" value="CALM/Myosin/TropC-like"/>
</dbReference>
<dbReference type="Proteomes" id="UP000694620">
    <property type="component" value="Chromosome 15"/>
</dbReference>
<dbReference type="FunFam" id="1.10.238.10:FF:000178">
    <property type="entry name" value="Calmodulin-2 A"/>
    <property type="match status" value="1"/>
</dbReference>
<comment type="function">
    <text evidence="6">Calmodulin acts as part of a calcium signal transduction pathway by mediating the control of a large number of enzymes, ion channels, aquaporins and other proteins through calcium-binding. Calcium-binding is required for the activation of calmodulin. Among the enzymes to be stimulated by the calmodulin-calcium complex are a number of protein kinases, such as myosin light-chain kinases and calmodulin-dependent protein kinase type II (CaMK2), and phosphatases.</text>
</comment>
<proteinExistence type="inferred from homology"/>
<feature type="domain" description="EF-hand" evidence="7">
    <location>
        <begin position="8"/>
        <end position="43"/>
    </location>
</feature>
<dbReference type="SUPFAM" id="SSF47473">
    <property type="entry name" value="EF-hand"/>
    <property type="match status" value="1"/>
</dbReference>
<keyword evidence="2" id="KW-0488">Methylation</keyword>
<dbReference type="GO" id="GO:0016460">
    <property type="term" value="C:myosin II complex"/>
    <property type="evidence" value="ECO:0007669"/>
    <property type="project" value="TreeGrafter"/>
</dbReference>
<dbReference type="SMART" id="SM00054">
    <property type="entry name" value="EFh"/>
    <property type="match status" value="2"/>
</dbReference>
<organism evidence="8 9">
    <name type="scientific">Erpetoichthys calabaricus</name>
    <name type="common">Rope fish</name>
    <name type="synonym">Calamoichthys calabaricus</name>
    <dbReference type="NCBI Taxonomy" id="27687"/>
    <lineage>
        <taxon>Eukaryota</taxon>
        <taxon>Metazoa</taxon>
        <taxon>Chordata</taxon>
        <taxon>Craniata</taxon>
        <taxon>Vertebrata</taxon>
        <taxon>Euteleostomi</taxon>
        <taxon>Actinopterygii</taxon>
        <taxon>Polypteriformes</taxon>
        <taxon>Polypteridae</taxon>
        <taxon>Erpetoichthys</taxon>
    </lineage>
</organism>
<dbReference type="PROSITE" id="PS00018">
    <property type="entry name" value="EF_HAND_1"/>
    <property type="match status" value="1"/>
</dbReference>
<reference evidence="8" key="2">
    <citation type="submission" date="2025-08" db="UniProtKB">
        <authorList>
            <consortium name="Ensembl"/>
        </authorList>
    </citation>
    <scope>IDENTIFICATION</scope>
</reference>